<proteinExistence type="predicted"/>
<keyword evidence="1" id="KW-0175">Coiled coil</keyword>
<comment type="caution">
    <text evidence="2">The sequence shown here is derived from an EMBL/GenBank/DDBJ whole genome shotgun (WGS) entry which is preliminary data.</text>
</comment>
<dbReference type="Gene3D" id="3.40.50.300">
    <property type="entry name" value="P-loop containing nucleotide triphosphate hydrolases"/>
    <property type="match status" value="1"/>
</dbReference>
<evidence type="ECO:0000256" key="1">
    <source>
        <dbReference type="SAM" id="Coils"/>
    </source>
</evidence>
<evidence type="ECO:0000313" key="2">
    <source>
        <dbReference type="EMBL" id="CAH3113572.1"/>
    </source>
</evidence>
<evidence type="ECO:0000313" key="3">
    <source>
        <dbReference type="Proteomes" id="UP001159405"/>
    </source>
</evidence>
<feature type="coiled-coil region" evidence="1">
    <location>
        <begin position="84"/>
        <end position="117"/>
    </location>
</feature>
<dbReference type="SUPFAM" id="SSF52540">
    <property type="entry name" value="P-loop containing nucleoside triphosphate hydrolases"/>
    <property type="match status" value="1"/>
</dbReference>
<dbReference type="EMBL" id="CALNXK010000026">
    <property type="protein sequence ID" value="CAH3113572.1"/>
    <property type="molecule type" value="Genomic_DNA"/>
</dbReference>
<name>A0ABN8NL50_9CNID</name>
<keyword evidence="3" id="KW-1185">Reference proteome</keyword>
<protein>
    <submittedName>
        <fullName evidence="2">Uncharacterized protein</fullName>
    </submittedName>
</protein>
<dbReference type="InterPro" id="IPR027417">
    <property type="entry name" value="P-loop_NTPase"/>
</dbReference>
<organism evidence="2 3">
    <name type="scientific">Porites lobata</name>
    <dbReference type="NCBI Taxonomy" id="104759"/>
    <lineage>
        <taxon>Eukaryota</taxon>
        <taxon>Metazoa</taxon>
        <taxon>Cnidaria</taxon>
        <taxon>Anthozoa</taxon>
        <taxon>Hexacorallia</taxon>
        <taxon>Scleractinia</taxon>
        <taxon>Fungiina</taxon>
        <taxon>Poritidae</taxon>
        <taxon>Porites</taxon>
    </lineage>
</organism>
<gene>
    <name evidence="2" type="ORF">PLOB_00022198</name>
</gene>
<sequence length="289" mass="32667">MDFYSGESARNQRRNAHLLATMQNGNREEWDCTMLFYALLFSDSVGPSLSATVRMNVDGLRKFRNEEFAHMKQGNLKNQKTFPTEELQQILKTVDDLKQEVQEKEDQRQVLEDQLQKETPSFCILPPKPSHDISGREHEVSEIAQQLRALKESSDNQLSCLYISGNPGSGKSQLAGLVAKRVFDDVKEIPGNSLFVMTLNAASPDSLLESYVSFARHLKCPDYSVMETLSSKYWNVKEKIANLKMLITVKITCYTSWLLVVDNVTTMSSVHAMVFCHRLESTLGQGVSC</sequence>
<accession>A0ABN8NL50</accession>
<dbReference type="Proteomes" id="UP001159405">
    <property type="component" value="Unassembled WGS sequence"/>
</dbReference>
<reference evidence="2 3" key="1">
    <citation type="submission" date="2022-05" db="EMBL/GenBank/DDBJ databases">
        <authorList>
            <consortium name="Genoscope - CEA"/>
            <person name="William W."/>
        </authorList>
    </citation>
    <scope>NUCLEOTIDE SEQUENCE [LARGE SCALE GENOMIC DNA]</scope>
</reference>